<evidence type="ECO:0000313" key="2">
    <source>
        <dbReference type="Proteomes" id="UP000094243"/>
    </source>
</evidence>
<dbReference type="Proteomes" id="UP000094243">
    <property type="component" value="Unassembled WGS sequence"/>
</dbReference>
<name>A0A1E3S092_9MYCO</name>
<organism evidence="1 2">
    <name type="scientific">Mycolicibacterium holsaticum</name>
    <dbReference type="NCBI Taxonomy" id="152142"/>
    <lineage>
        <taxon>Bacteria</taxon>
        <taxon>Bacillati</taxon>
        <taxon>Actinomycetota</taxon>
        <taxon>Actinomycetes</taxon>
        <taxon>Mycobacteriales</taxon>
        <taxon>Mycobacteriaceae</taxon>
        <taxon>Mycolicibacterium</taxon>
    </lineage>
</organism>
<accession>A0A1E3S092</accession>
<dbReference type="EMBL" id="MIGZ01000017">
    <property type="protein sequence ID" value="ODQ95528.1"/>
    <property type="molecule type" value="Genomic_DNA"/>
</dbReference>
<gene>
    <name evidence="1" type="ORF">BHQ17_04860</name>
</gene>
<keyword evidence="2" id="KW-1185">Reference proteome</keyword>
<sequence>MHDGGFATFLDYRFARHPACPRCVGRRTQRALFGMLSSFDDIEPWYDPRGCCVTHDIWTCTLCGHRW</sequence>
<protein>
    <recommendedName>
        <fullName evidence="3">Alkylphosphonate transporter</fullName>
    </recommendedName>
</protein>
<reference evidence="2" key="1">
    <citation type="submission" date="2016-09" db="EMBL/GenBank/DDBJ databases">
        <authorList>
            <person name="Greninger A.L."/>
            <person name="Jerome K.R."/>
            <person name="Mcnair B."/>
            <person name="Wallis C."/>
            <person name="Fang F."/>
        </authorList>
    </citation>
    <scope>NUCLEOTIDE SEQUENCE [LARGE SCALE GENOMIC DNA]</scope>
    <source>
        <strain evidence="2">M7</strain>
    </source>
</reference>
<comment type="caution">
    <text evidence="1">The sequence shown here is derived from an EMBL/GenBank/DDBJ whole genome shotgun (WGS) entry which is preliminary data.</text>
</comment>
<dbReference type="AlphaFoldDB" id="A0A1E3S092"/>
<proteinExistence type="predicted"/>
<evidence type="ECO:0000313" key="1">
    <source>
        <dbReference type="EMBL" id="ODQ95528.1"/>
    </source>
</evidence>
<evidence type="ECO:0008006" key="3">
    <source>
        <dbReference type="Google" id="ProtNLM"/>
    </source>
</evidence>